<feature type="compositionally biased region" description="Low complexity" evidence="1">
    <location>
        <begin position="61"/>
        <end position="73"/>
    </location>
</feature>
<gene>
    <name evidence="3" type="ORF">B0H17DRAFT_934077</name>
</gene>
<proteinExistence type="predicted"/>
<keyword evidence="4" id="KW-1185">Reference proteome</keyword>
<dbReference type="Pfam" id="PF22936">
    <property type="entry name" value="Pol_BBD"/>
    <property type="match status" value="1"/>
</dbReference>
<evidence type="ECO:0000313" key="4">
    <source>
        <dbReference type="Proteomes" id="UP001221757"/>
    </source>
</evidence>
<name>A0AAD7DJ23_MYCRO</name>
<protein>
    <recommendedName>
        <fullName evidence="2">Retrovirus-related Pol polyprotein from transposon TNT 1-94-like beta-barrel domain-containing protein</fullName>
    </recommendedName>
</protein>
<feature type="region of interest" description="Disordered" evidence="1">
    <location>
        <begin position="49"/>
        <end position="73"/>
    </location>
</feature>
<reference evidence="3" key="1">
    <citation type="submission" date="2023-03" db="EMBL/GenBank/DDBJ databases">
        <title>Massive genome expansion in bonnet fungi (Mycena s.s.) driven by repeated elements and novel gene families across ecological guilds.</title>
        <authorList>
            <consortium name="Lawrence Berkeley National Laboratory"/>
            <person name="Harder C.B."/>
            <person name="Miyauchi S."/>
            <person name="Viragh M."/>
            <person name="Kuo A."/>
            <person name="Thoen E."/>
            <person name="Andreopoulos B."/>
            <person name="Lu D."/>
            <person name="Skrede I."/>
            <person name="Drula E."/>
            <person name="Henrissat B."/>
            <person name="Morin E."/>
            <person name="Kohler A."/>
            <person name="Barry K."/>
            <person name="LaButti K."/>
            <person name="Morin E."/>
            <person name="Salamov A."/>
            <person name="Lipzen A."/>
            <person name="Mereny Z."/>
            <person name="Hegedus B."/>
            <person name="Baldrian P."/>
            <person name="Stursova M."/>
            <person name="Weitz H."/>
            <person name="Taylor A."/>
            <person name="Grigoriev I.V."/>
            <person name="Nagy L.G."/>
            <person name="Martin F."/>
            <person name="Kauserud H."/>
        </authorList>
    </citation>
    <scope>NUCLEOTIDE SEQUENCE</scope>
    <source>
        <strain evidence="3">CBHHK067</strain>
    </source>
</reference>
<evidence type="ECO:0000313" key="3">
    <source>
        <dbReference type="EMBL" id="KAJ7692400.1"/>
    </source>
</evidence>
<evidence type="ECO:0000256" key="1">
    <source>
        <dbReference type="SAM" id="MobiDB-lite"/>
    </source>
</evidence>
<dbReference type="EMBL" id="JARKIE010000052">
    <property type="protein sequence ID" value="KAJ7692400.1"/>
    <property type="molecule type" value="Genomic_DNA"/>
</dbReference>
<organism evidence="3 4">
    <name type="scientific">Mycena rosella</name>
    <name type="common">Pink bonnet</name>
    <name type="synonym">Agaricus rosellus</name>
    <dbReference type="NCBI Taxonomy" id="1033263"/>
    <lineage>
        <taxon>Eukaryota</taxon>
        <taxon>Fungi</taxon>
        <taxon>Dikarya</taxon>
        <taxon>Basidiomycota</taxon>
        <taxon>Agaricomycotina</taxon>
        <taxon>Agaricomycetes</taxon>
        <taxon>Agaricomycetidae</taxon>
        <taxon>Agaricales</taxon>
        <taxon>Marasmiineae</taxon>
        <taxon>Mycenaceae</taxon>
        <taxon>Mycena</taxon>
    </lineage>
</organism>
<dbReference type="Proteomes" id="UP001221757">
    <property type="component" value="Unassembled WGS sequence"/>
</dbReference>
<dbReference type="InterPro" id="IPR054722">
    <property type="entry name" value="PolX-like_BBD"/>
</dbReference>
<sequence>MINSAATSHFCPDRSRFKNYTPITPIPVYAADGRSFEVVGRGDVETHLPNGRHCIQDPDSRSPASPDPAAKCG</sequence>
<evidence type="ECO:0000259" key="2">
    <source>
        <dbReference type="Pfam" id="PF22936"/>
    </source>
</evidence>
<dbReference type="AlphaFoldDB" id="A0AAD7DJ23"/>
<comment type="caution">
    <text evidence="3">The sequence shown here is derived from an EMBL/GenBank/DDBJ whole genome shotgun (WGS) entry which is preliminary data.</text>
</comment>
<feature type="domain" description="Retrovirus-related Pol polyprotein from transposon TNT 1-94-like beta-barrel" evidence="2">
    <location>
        <begin position="2"/>
        <end position="53"/>
    </location>
</feature>
<accession>A0AAD7DJ23</accession>